<organism evidence="1 2">
    <name type="scientific">Vibrio quintilis</name>
    <dbReference type="NCBI Taxonomy" id="1117707"/>
    <lineage>
        <taxon>Bacteria</taxon>
        <taxon>Pseudomonadati</taxon>
        <taxon>Pseudomonadota</taxon>
        <taxon>Gammaproteobacteria</taxon>
        <taxon>Vibrionales</taxon>
        <taxon>Vibrionaceae</taxon>
        <taxon>Vibrio</taxon>
    </lineage>
</organism>
<dbReference type="AlphaFoldDB" id="A0A1M7YPE5"/>
<dbReference type="Proteomes" id="UP000184600">
    <property type="component" value="Unassembled WGS sequence"/>
</dbReference>
<name>A0A1M7YPE5_9VIBR</name>
<protein>
    <submittedName>
        <fullName evidence="1">Uncharacterized protein</fullName>
    </submittedName>
</protein>
<reference evidence="2" key="1">
    <citation type="submission" date="2016-12" db="EMBL/GenBank/DDBJ databases">
        <authorList>
            <person name="Rodrigo-Torres L."/>
            <person name="Arahal R.D."/>
            <person name="Lucena T."/>
        </authorList>
    </citation>
    <scope>NUCLEOTIDE SEQUENCE [LARGE SCALE GENOMIC DNA]</scope>
</reference>
<dbReference type="EMBL" id="FRFG01000003">
    <property type="protein sequence ID" value="SHO54366.1"/>
    <property type="molecule type" value="Genomic_DNA"/>
</dbReference>
<dbReference type="STRING" id="1117707.VQ7734_00080"/>
<proteinExistence type="predicted"/>
<evidence type="ECO:0000313" key="2">
    <source>
        <dbReference type="Proteomes" id="UP000184600"/>
    </source>
</evidence>
<sequence>MTCSCGKPASILSPVPLCEQCALETALSLLSQCQLSDQSVRALIQSELNIPVKTQEHFSASDIADETGVSAQKIGRISNKYQLKCPDFGEWRLTKATNSNKQIESFFYNAQGRKQIMKLLKDGGYT</sequence>
<gene>
    <name evidence="1" type="ORF">VQ7734_00080</name>
</gene>
<accession>A0A1M7YPE5</accession>
<keyword evidence="2" id="KW-1185">Reference proteome</keyword>
<evidence type="ECO:0000313" key="1">
    <source>
        <dbReference type="EMBL" id="SHO54366.1"/>
    </source>
</evidence>